<dbReference type="GO" id="GO:0006506">
    <property type="term" value="P:GPI anchor biosynthetic process"/>
    <property type="evidence" value="ECO:0007669"/>
    <property type="project" value="UniProtKB-UniPathway"/>
</dbReference>
<comment type="function">
    <text evidence="12">Mannosyltransferase involved in glycosylphosphatidylinositol-anchor biosynthesis.</text>
</comment>
<evidence type="ECO:0000256" key="4">
    <source>
        <dbReference type="ARBA" id="ARBA00013795"/>
    </source>
</evidence>
<feature type="transmembrane region" description="Helical" evidence="12">
    <location>
        <begin position="174"/>
        <end position="195"/>
    </location>
</feature>
<sequence length="292" mass="32248">MASAVDRIGMLDQPIYTLTKCFCLWKAVLLLIVLASPGPGYDTSTALLLSSDGEGPGNPGTGSMAWLISHIGLRLARWDSIYFLKIAQRGYLFEQEWAFGYGYTKFLSFLLPVPFLAAALHIVTPAGAFISAPNGEAVFSFLNFFGYYVFITALNDERQGSYFLRDLKFLSAGAFFAAATTVRSNGLLSGLLFVYDAVSGLHQIIIHGPSWHIIRRLSTVCAGGSLILIGIVGPQYVAYKDFCLAENPRPWCNRLFPSIYAWVQSYYCSSYDNYTCLFRFTSMGNPPADAPY</sequence>
<dbReference type="RefSeq" id="XP_003011464.1">
    <property type="nucleotide sequence ID" value="XM_003011418.1"/>
</dbReference>
<keyword evidence="14" id="KW-1185">Reference proteome</keyword>
<keyword evidence="8 12" id="KW-0812">Transmembrane</keyword>
<dbReference type="STRING" id="663331.D4B1I5"/>
<evidence type="ECO:0000256" key="7">
    <source>
        <dbReference type="ARBA" id="ARBA00022679"/>
    </source>
</evidence>
<dbReference type="PANTHER" id="PTHR12468:SF2">
    <property type="entry name" value="GPI MANNOSYLTRANSFERASE 2"/>
    <property type="match status" value="1"/>
</dbReference>
<protein>
    <recommendedName>
        <fullName evidence="4 12">GPI mannosyltransferase 2</fullName>
        <ecNumber evidence="12">2.4.1.-</ecNumber>
    </recommendedName>
</protein>
<organism evidence="13 14">
    <name type="scientific">Arthroderma benhamiae (strain ATCC MYA-4681 / CBS 112371)</name>
    <name type="common">Trichophyton mentagrophytes</name>
    <dbReference type="NCBI Taxonomy" id="663331"/>
    <lineage>
        <taxon>Eukaryota</taxon>
        <taxon>Fungi</taxon>
        <taxon>Dikarya</taxon>
        <taxon>Ascomycota</taxon>
        <taxon>Pezizomycotina</taxon>
        <taxon>Eurotiomycetes</taxon>
        <taxon>Eurotiomycetidae</taxon>
        <taxon>Onygenales</taxon>
        <taxon>Arthrodermataceae</taxon>
        <taxon>Trichophyton</taxon>
    </lineage>
</organism>
<feature type="transmembrane region" description="Helical" evidence="12">
    <location>
        <begin position="216"/>
        <end position="239"/>
    </location>
</feature>
<dbReference type="GO" id="GO:0000009">
    <property type="term" value="F:alpha-1,6-mannosyltransferase activity"/>
    <property type="evidence" value="ECO:0007669"/>
    <property type="project" value="InterPro"/>
</dbReference>
<evidence type="ECO:0000256" key="5">
    <source>
        <dbReference type="ARBA" id="ARBA00022502"/>
    </source>
</evidence>
<keyword evidence="7 12" id="KW-0808">Transferase</keyword>
<dbReference type="eggNOG" id="KOG2647">
    <property type="taxonomic scope" value="Eukaryota"/>
</dbReference>
<evidence type="ECO:0000256" key="3">
    <source>
        <dbReference type="ARBA" id="ARBA00008698"/>
    </source>
</evidence>
<evidence type="ECO:0000256" key="1">
    <source>
        <dbReference type="ARBA" id="ARBA00004477"/>
    </source>
</evidence>
<dbReference type="Pfam" id="PF04188">
    <property type="entry name" value="Mannosyl_trans2"/>
    <property type="match status" value="2"/>
</dbReference>
<dbReference type="EMBL" id="ABSU01000026">
    <property type="protein sequence ID" value="EFE30824.1"/>
    <property type="molecule type" value="Genomic_DNA"/>
</dbReference>
<dbReference type="GO" id="GO:0005789">
    <property type="term" value="C:endoplasmic reticulum membrane"/>
    <property type="evidence" value="ECO:0007669"/>
    <property type="project" value="UniProtKB-SubCell"/>
</dbReference>
<evidence type="ECO:0000256" key="6">
    <source>
        <dbReference type="ARBA" id="ARBA00022676"/>
    </source>
</evidence>
<proteinExistence type="inferred from homology"/>
<evidence type="ECO:0000256" key="8">
    <source>
        <dbReference type="ARBA" id="ARBA00022692"/>
    </source>
</evidence>
<keyword evidence="9 12" id="KW-0256">Endoplasmic reticulum</keyword>
<evidence type="ECO:0000313" key="13">
    <source>
        <dbReference type="EMBL" id="EFE30824.1"/>
    </source>
</evidence>
<comment type="subcellular location">
    <subcellularLocation>
        <location evidence="1 12">Endoplasmic reticulum membrane</location>
        <topology evidence="1 12">Multi-pass membrane protein</topology>
    </subcellularLocation>
</comment>
<reference evidence="14" key="1">
    <citation type="journal article" date="2011" name="Genome Biol.">
        <title>Comparative and functional genomics provide insights into the pathogenicity of dermatophytic fungi.</title>
        <authorList>
            <person name="Burmester A."/>
            <person name="Shelest E."/>
            <person name="Gloeckner G."/>
            <person name="Heddergott C."/>
            <person name="Schindler S."/>
            <person name="Staib P."/>
            <person name="Heidel A."/>
            <person name="Felder M."/>
            <person name="Petzold A."/>
            <person name="Szafranski K."/>
            <person name="Feuermann M."/>
            <person name="Pedruzzi I."/>
            <person name="Priebe S."/>
            <person name="Groth M."/>
            <person name="Winkler R."/>
            <person name="Li W."/>
            <person name="Kniemeyer O."/>
            <person name="Schroeckh V."/>
            <person name="Hertweck C."/>
            <person name="Hube B."/>
            <person name="White T.C."/>
            <person name="Platzer M."/>
            <person name="Guthke R."/>
            <person name="Heitman J."/>
            <person name="Woestemeyer J."/>
            <person name="Zipfel P.F."/>
            <person name="Monod M."/>
            <person name="Brakhage A.A."/>
        </authorList>
    </citation>
    <scope>NUCLEOTIDE SEQUENCE [LARGE SCALE GENOMIC DNA]</scope>
    <source>
        <strain evidence="14">ATCC MYA-4681 / CBS 112371</strain>
    </source>
</reference>
<evidence type="ECO:0000256" key="11">
    <source>
        <dbReference type="ARBA" id="ARBA00023136"/>
    </source>
</evidence>
<dbReference type="InterPro" id="IPR007315">
    <property type="entry name" value="PIG-V/Gpi18"/>
</dbReference>
<comment type="caution">
    <text evidence="12">Lacks conserved residue(s) required for the propagation of feature annotation.</text>
</comment>
<keyword evidence="11 12" id="KW-0472">Membrane</keyword>
<name>D4B1I5_ARTBC</name>
<dbReference type="KEGG" id="abe:ARB_02314"/>
<comment type="similarity">
    <text evidence="3 12">Belongs to the PIGV family.</text>
</comment>
<dbReference type="AlphaFoldDB" id="D4B1I5"/>
<keyword evidence="5 12" id="KW-0337">GPI-anchor biosynthesis</keyword>
<evidence type="ECO:0000256" key="2">
    <source>
        <dbReference type="ARBA" id="ARBA00004687"/>
    </source>
</evidence>
<feature type="transmembrane region" description="Helical" evidence="12">
    <location>
        <begin position="21"/>
        <end position="41"/>
    </location>
</feature>
<keyword evidence="10 12" id="KW-1133">Transmembrane helix</keyword>
<dbReference type="EC" id="2.4.1.-" evidence="12"/>
<keyword evidence="6 12" id="KW-0328">Glycosyltransferase</keyword>
<dbReference type="HOGENOM" id="CLU_029048_0_1_1"/>
<evidence type="ECO:0000256" key="12">
    <source>
        <dbReference type="RuleBase" id="RU363112"/>
    </source>
</evidence>
<dbReference type="PANTHER" id="PTHR12468">
    <property type="entry name" value="GPI MANNOSYLTRANSFERASE 2"/>
    <property type="match status" value="1"/>
</dbReference>
<dbReference type="GO" id="GO:0031501">
    <property type="term" value="C:mannosyltransferase complex"/>
    <property type="evidence" value="ECO:0007669"/>
    <property type="project" value="TreeGrafter"/>
</dbReference>
<feature type="transmembrane region" description="Helical" evidence="12">
    <location>
        <begin position="106"/>
        <end position="130"/>
    </location>
</feature>
<feature type="transmembrane region" description="Helical" evidence="12">
    <location>
        <begin position="137"/>
        <end position="154"/>
    </location>
</feature>
<evidence type="ECO:0000256" key="10">
    <source>
        <dbReference type="ARBA" id="ARBA00022989"/>
    </source>
</evidence>
<comment type="caution">
    <text evidence="13">The sequence shown here is derived from an EMBL/GenBank/DDBJ whole genome shotgun (WGS) entry which is preliminary data.</text>
</comment>
<dbReference type="UniPathway" id="UPA00196"/>
<evidence type="ECO:0000256" key="9">
    <source>
        <dbReference type="ARBA" id="ARBA00022824"/>
    </source>
</evidence>
<dbReference type="Proteomes" id="UP000008866">
    <property type="component" value="Unassembled WGS sequence"/>
</dbReference>
<gene>
    <name evidence="13" type="ORF">ARB_02314</name>
</gene>
<dbReference type="GeneID" id="9526416"/>
<dbReference type="OMA" id="YIAYQEY"/>
<accession>D4B1I5</accession>
<dbReference type="GO" id="GO:0004376">
    <property type="term" value="F:GPI mannosyltransferase activity"/>
    <property type="evidence" value="ECO:0007669"/>
    <property type="project" value="InterPro"/>
</dbReference>
<evidence type="ECO:0000313" key="14">
    <source>
        <dbReference type="Proteomes" id="UP000008866"/>
    </source>
</evidence>
<comment type="pathway">
    <text evidence="2 12">Glycolipid biosynthesis; glycosylphosphatidylinositol-anchor biosynthesis.</text>
</comment>